<feature type="transmembrane region" description="Helical" evidence="5">
    <location>
        <begin position="341"/>
        <end position="360"/>
    </location>
</feature>
<dbReference type="Pfam" id="PF02535">
    <property type="entry name" value="Zip"/>
    <property type="match status" value="1"/>
</dbReference>
<evidence type="ECO:0000256" key="1">
    <source>
        <dbReference type="ARBA" id="ARBA00004141"/>
    </source>
</evidence>
<feature type="transmembrane region" description="Helical" evidence="5">
    <location>
        <begin position="541"/>
        <end position="564"/>
    </location>
</feature>
<evidence type="ECO:0000256" key="5">
    <source>
        <dbReference type="SAM" id="Phobius"/>
    </source>
</evidence>
<feature type="transmembrane region" description="Helical" evidence="5">
    <location>
        <begin position="476"/>
        <end position="493"/>
    </location>
</feature>
<dbReference type="PANTHER" id="PTHR11040">
    <property type="entry name" value="ZINC/IRON TRANSPORTER"/>
    <property type="match status" value="1"/>
</dbReference>
<dbReference type="InterPro" id="IPR003689">
    <property type="entry name" value="ZIP"/>
</dbReference>
<dbReference type="PROSITE" id="PS51257">
    <property type="entry name" value="PROKAR_LIPOPROTEIN"/>
    <property type="match status" value="1"/>
</dbReference>
<dbReference type="EMBL" id="HBIS01003222">
    <property type="protein sequence ID" value="CAE0609083.1"/>
    <property type="molecule type" value="Transcribed_RNA"/>
</dbReference>
<keyword evidence="2 5" id="KW-0812">Transmembrane</keyword>
<feature type="transmembrane region" description="Helical" evidence="5">
    <location>
        <begin position="513"/>
        <end position="534"/>
    </location>
</feature>
<feature type="transmembrane region" description="Helical" evidence="5">
    <location>
        <begin position="609"/>
        <end position="628"/>
    </location>
</feature>
<accession>A0A7S3XBZ6</accession>
<evidence type="ECO:0000256" key="4">
    <source>
        <dbReference type="ARBA" id="ARBA00023136"/>
    </source>
</evidence>
<feature type="transmembrane region" description="Helical" evidence="5">
    <location>
        <begin position="176"/>
        <end position="198"/>
    </location>
</feature>
<evidence type="ECO:0000313" key="7">
    <source>
        <dbReference type="EMBL" id="CAE0609083.1"/>
    </source>
</evidence>
<evidence type="ECO:0008006" key="8">
    <source>
        <dbReference type="Google" id="ProtNLM"/>
    </source>
</evidence>
<name>A0A7S3XBZ6_9CHLO</name>
<protein>
    <recommendedName>
        <fullName evidence="8">Zinc transporter</fullName>
    </recommendedName>
</protein>
<proteinExistence type="predicted"/>
<feature type="transmembrane region" description="Helical" evidence="5">
    <location>
        <begin position="235"/>
        <end position="256"/>
    </location>
</feature>
<dbReference type="GO" id="GO:0016020">
    <property type="term" value="C:membrane"/>
    <property type="evidence" value="ECO:0007669"/>
    <property type="project" value="UniProtKB-SubCell"/>
</dbReference>
<dbReference type="PANTHER" id="PTHR11040:SF70">
    <property type="entry name" value="OS05G0316100 PROTEIN"/>
    <property type="match status" value="1"/>
</dbReference>
<reference evidence="7" key="1">
    <citation type="submission" date="2021-01" db="EMBL/GenBank/DDBJ databases">
        <authorList>
            <person name="Corre E."/>
            <person name="Pelletier E."/>
            <person name="Niang G."/>
            <person name="Scheremetjew M."/>
            <person name="Finn R."/>
            <person name="Kale V."/>
            <person name="Holt S."/>
            <person name="Cochrane G."/>
            <person name="Meng A."/>
            <person name="Brown T."/>
            <person name="Cohen L."/>
        </authorList>
    </citation>
    <scope>NUCLEOTIDE SEQUENCE</scope>
    <source>
        <strain evidence="7">CCMP1897</strain>
    </source>
</reference>
<dbReference type="GO" id="GO:0005385">
    <property type="term" value="F:zinc ion transmembrane transporter activity"/>
    <property type="evidence" value="ECO:0007669"/>
    <property type="project" value="TreeGrafter"/>
</dbReference>
<feature type="transmembrane region" description="Helical" evidence="5">
    <location>
        <begin position="576"/>
        <end position="597"/>
    </location>
</feature>
<gene>
    <name evidence="7" type="ORF">PSAL00342_LOCUS2902</name>
</gene>
<dbReference type="AlphaFoldDB" id="A0A7S3XBZ6"/>
<feature type="transmembrane region" description="Helical" evidence="5">
    <location>
        <begin position="102"/>
        <end position="123"/>
    </location>
</feature>
<feature type="signal peptide" evidence="6">
    <location>
        <begin position="1"/>
        <end position="18"/>
    </location>
</feature>
<feature type="transmembrane region" description="Helical" evidence="5">
    <location>
        <begin position="144"/>
        <end position="164"/>
    </location>
</feature>
<feature type="transmembrane region" description="Helical" evidence="5">
    <location>
        <begin position="48"/>
        <end position="69"/>
    </location>
</feature>
<feature type="transmembrane region" description="Helical" evidence="5">
    <location>
        <begin position="305"/>
        <end position="329"/>
    </location>
</feature>
<organism evidence="7">
    <name type="scientific">Picocystis salinarum</name>
    <dbReference type="NCBI Taxonomy" id="88271"/>
    <lineage>
        <taxon>Eukaryota</taxon>
        <taxon>Viridiplantae</taxon>
        <taxon>Chlorophyta</taxon>
        <taxon>Picocystophyceae</taxon>
        <taxon>Picocystales</taxon>
        <taxon>Picocystaceae</taxon>
        <taxon>Picocystis</taxon>
    </lineage>
</organism>
<sequence>MAARAAVLCASLAVVACAETVVQPPTVGLDLDLHVERGNEGEVKAQNVFVYTLLMSLATGFGTIPFLVFGKLSATWSGVSHALASGVMLAASFDLIHEGGPYGGTSVIFGILAGALFIQYVQNSLHKYEDISFADLKGADAHRMLLIIGIMTAHSFAEGAGVGVSFSGNRGWVEGILVTLAIGIHNIPEGLAVATVLIGRGMSPKQAACWSVLTSLPQPFIAVPSFLFVETFRSCLPLAMGFAAGCMIWMVFAELVPASLAEVSASTTATCTTFAAAVLECFRLAMASLETPDGRMTPPVNEEQLPALGAIVVSPLPLISVALFFVSFISLVQLSRPVSRILSLGMSGGILLALGVSDILEELGGPFSVVSSAFLLLFGYFAFSSLVNWLDTHMELLYRHCSHAKLKDDKQLDAGHQHSPDTVSIMVGNLNGVHPSAHHSIDSTAKDCHSKRLAEACIEEDIPQWRDRIMRAELPLFRAAIVGLMGLVCNSFFDGIFLGRAMRNLQNNPMQMLAAAAVADIPKGVAAAMLAILLRRMGRRQVWAVGMASLAGFVEITIGFLVLAGWDLGTSTAGVKIVHCLVAGSLIATSSQLLPLTSQKGHGAAHLRYVSFMGVSLVLLVHMSLRALCHWTPYCLSP</sequence>
<evidence type="ECO:0000256" key="6">
    <source>
        <dbReference type="SAM" id="SignalP"/>
    </source>
</evidence>
<feature type="transmembrane region" description="Helical" evidence="5">
    <location>
        <begin position="210"/>
        <end position="229"/>
    </location>
</feature>
<keyword evidence="3 5" id="KW-1133">Transmembrane helix</keyword>
<keyword evidence="6" id="KW-0732">Signal</keyword>
<evidence type="ECO:0000256" key="2">
    <source>
        <dbReference type="ARBA" id="ARBA00022692"/>
    </source>
</evidence>
<feature type="transmembrane region" description="Helical" evidence="5">
    <location>
        <begin position="76"/>
        <end position="96"/>
    </location>
</feature>
<comment type="subcellular location">
    <subcellularLocation>
        <location evidence="1">Membrane</location>
        <topology evidence="1">Multi-pass membrane protein</topology>
    </subcellularLocation>
</comment>
<keyword evidence="4 5" id="KW-0472">Membrane</keyword>
<feature type="chain" id="PRO_5031421671" description="Zinc transporter" evidence="6">
    <location>
        <begin position="19"/>
        <end position="638"/>
    </location>
</feature>
<evidence type="ECO:0000256" key="3">
    <source>
        <dbReference type="ARBA" id="ARBA00022989"/>
    </source>
</evidence>
<feature type="transmembrane region" description="Helical" evidence="5">
    <location>
        <begin position="366"/>
        <end position="390"/>
    </location>
</feature>